<comment type="caution">
    <text evidence="1">The sequence shown here is derived from an EMBL/GenBank/DDBJ whole genome shotgun (WGS) entry which is preliminary data.</text>
</comment>
<dbReference type="AlphaFoldDB" id="A0A9D3Z0J0"/>
<evidence type="ECO:0000313" key="1">
    <source>
        <dbReference type="EMBL" id="KAH3708441.1"/>
    </source>
</evidence>
<gene>
    <name evidence="1" type="ORF">DPMN_067892</name>
</gene>
<evidence type="ECO:0000313" key="2">
    <source>
        <dbReference type="Proteomes" id="UP000828390"/>
    </source>
</evidence>
<keyword evidence="2" id="KW-1185">Reference proteome</keyword>
<protein>
    <submittedName>
        <fullName evidence="1">Uncharacterized protein</fullName>
    </submittedName>
</protein>
<proteinExistence type="predicted"/>
<reference evidence="1" key="1">
    <citation type="journal article" date="2019" name="bioRxiv">
        <title>The Genome of the Zebra Mussel, Dreissena polymorpha: A Resource for Invasive Species Research.</title>
        <authorList>
            <person name="McCartney M.A."/>
            <person name="Auch B."/>
            <person name="Kono T."/>
            <person name="Mallez S."/>
            <person name="Zhang Y."/>
            <person name="Obille A."/>
            <person name="Becker A."/>
            <person name="Abrahante J.E."/>
            <person name="Garbe J."/>
            <person name="Badalamenti J.P."/>
            <person name="Herman A."/>
            <person name="Mangelson H."/>
            <person name="Liachko I."/>
            <person name="Sullivan S."/>
            <person name="Sone E.D."/>
            <person name="Koren S."/>
            <person name="Silverstein K.A.T."/>
            <person name="Beckman K.B."/>
            <person name="Gohl D.M."/>
        </authorList>
    </citation>
    <scope>NUCLEOTIDE SEQUENCE</scope>
    <source>
        <strain evidence="1">Duluth1</strain>
        <tissue evidence="1">Whole animal</tissue>
    </source>
</reference>
<sequence>MESGCDTLGLDTCENLSRRVTSSLCLLVYATSSSTSVSPEHPASLKRRTSGSRERLHALKTSLVTESPSDTTLSRLWYCLTWSQFKRENEWTPRTVTRIQDIVSHRIIHAHDTFQTVVLFDVVAVQKGERVNPENGYTHSRHR</sequence>
<accession>A0A9D3Z0J0</accession>
<dbReference type="EMBL" id="JAIWYP010000014">
    <property type="protein sequence ID" value="KAH3708441.1"/>
    <property type="molecule type" value="Genomic_DNA"/>
</dbReference>
<name>A0A9D3Z0J0_DREPO</name>
<reference evidence="1" key="2">
    <citation type="submission" date="2020-11" db="EMBL/GenBank/DDBJ databases">
        <authorList>
            <person name="McCartney M.A."/>
            <person name="Auch B."/>
            <person name="Kono T."/>
            <person name="Mallez S."/>
            <person name="Becker A."/>
            <person name="Gohl D.M."/>
            <person name="Silverstein K.A.T."/>
            <person name="Koren S."/>
            <person name="Bechman K.B."/>
            <person name="Herman A."/>
            <person name="Abrahante J.E."/>
            <person name="Garbe J."/>
        </authorList>
    </citation>
    <scope>NUCLEOTIDE SEQUENCE</scope>
    <source>
        <strain evidence="1">Duluth1</strain>
        <tissue evidence="1">Whole animal</tissue>
    </source>
</reference>
<organism evidence="1 2">
    <name type="scientific">Dreissena polymorpha</name>
    <name type="common">Zebra mussel</name>
    <name type="synonym">Mytilus polymorpha</name>
    <dbReference type="NCBI Taxonomy" id="45954"/>
    <lineage>
        <taxon>Eukaryota</taxon>
        <taxon>Metazoa</taxon>
        <taxon>Spiralia</taxon>
        <taxon>Lophotrochozoa</taxon>
        <taxon>Mollusca</taxon>
        <taxon>Bivalvia</taxon>
        <taxon>Autobranchia</taxon>
        <taxon>Heteroconchia</taxon>
        <taxon>Euheterodonta</taxon>
        <taxon>Imparidentia</taxon>
        <taxon>Neoheterodontei</taxon>
        <taxon>Myida</taxon>
        <taxon>Dreissenoidea</taxon>
        <taxon>Dreissenidae</taxon>
        <taxon>Dreissena</taxon>
    </lineage>
</organism>
<dbReference type="Proteomes" id="UP000828390">
    <property type="component" value="Unassembled WGS sequence"/>
</dbReference>